<keyword evidence="5" id="KW-0255">Endonuclease</keyword>
<gene>
    <name evidence="5" type="ORF">NE695_10735</name>
</gene>
<dbReference type="GeneID" id="90533449"/>
<dbReference type="RefSeq" id="WP_187127755.1">
    <property type="nucleotide sequence ID" value="NZ_CABKVV010000014.1"/>
</dbReference>
<keyword evidence="5" id="KW-0378">Hydrolase</keyword>
<dbReference type="InterPro" id="IPR036388">
    <property type="entry name" value="WH-like_DNA-bd_sf"/>
</dbReference>
<proteinExistence type="inferred from homology"/>
<dbReference type="Gene3D" id="3.90.75.20">
    <property type="match status" value="1"/>
</dbReference>
<dbReference type="Pfam" id="PF13392">
    <property type="entry name" value="HNH_3"/>
    <property type="match status" value="1"/>
</dbReference>
<keyword evidence="3" id="KW-0175">Coiled coil</keyword>
<dbReference type="SUPFAM" id="SSF54060">
    <property type="entry name" value="His-Me finger endonucleases"/>
    <property type="match status" value="1"/>
</dbReference>
<evidence type="ECO:0000256" key="3">
    <source>
        <dbReference type="SAM" id="Coils"/>
    </source>
</evidence>
<evidence type="ECO:0000256" key="2">
    <source>
        <dbReference type="ARBA" id="ARBA00024764"/>
    </source>
</evidence>
<comment type="function">
    <text evidence="2">Might take part in the signal recognition particle (SRP) pathway. This is inferred from the conservation of its genetic proximity to ftsY/ffh. May be a regulatory protein.</text>
</comment>
<organism evidence="5 6">
    <name type="scientific">Neglectibacter timonensis</name>
    <dbReference type="NCBI Taxonomy" id="1776382"/>
    <lineage>
        <taxon>Bacteria</taxon>
        <taxon>Bacillati</taxon>
        <taxon>Bacillota</taxon>
        <taxon>Clostridia</taxon>
        <taxon>Eubacteriales</taxon>
        <taxon>Oscillospiraceae</taxon>
        <taxon>Neglectibacter</taxon>
    </lineage>
</organism>
<sequence>MSSRMVHKGLFEVTDSGEVYRMKGSHKELAKQIKTGKDGKYLCVTAFVSGKQKHFYVHRLVAEAFIPNPYNLPMVNHLDGNPSNNDVTNLEWCTAKENVQHAYRTGLINPYSKAAPCQYCGEPTLSKDVICHDCKIHLKSEAKRVDRFAELRDSLLQIDQTRLTPTQQKYLNLRIEGYTLQEIADMYGVSRQCVDDSIKRAYLKSNNPPKINSVISRQIKQYQCKLFKKESQLSRLQLSEDILKKEIMELEKSISDLQVSNDISQIA</sequence>
<evidence type="ECO:0000313" key="5">
    <source>
        <dbReference type="EMBL" id="MCQ4840385.1"/>
    </source>
</evidence>
<dbReference type="InterPro" id="IPR007394">
    <property type="entry name" value="UPF0122"/>
</dbReference>
<evidence type="ECO:0000313" key="6">
    <source>
        <dbReference type="Proteomes" id="UP001524473"/>
    </source>
</evidence>
<name>A0ABT1S0B7_9FIRM</name>
<reference evidence="5 6" key="1">
    <citation type="submission" date="2022-06" db="EMBL/GenBank/DDBJ databases">
        <title>Isolation of gut microbiota from human fecal samples.</title>
        <authorList>
            <person name="Pamer E.G."/>
            <person name="Barat B."/>
            <person name="Waligurski E."/>
            <person name="Medina S."/>
            <person name="Paddock L."/>
            <person name="Mostad J."/>
        </authorList>
    </citation>
    <scope>NUCLEOTIDE SEQUENCE [LARGE SCALE GENOMIC DNA]</scope>
    <source>
        <strain evidence="5 6">DFI.9.73</strain>
    </source>
</reference>
<keyword evidence="5" id="KW-0540">Nuclease</keyword>
<dbReference type="EMBL" id="JANFZH010000023">
    <property type="protein sequence ID" value="MCQ4840385.1"/>
    <property type="molecule type" value="Genomic_DNA"/>
</dbReference>
<feature type="domain" description="HNH nuclease" evidence="4">
    <location>
        <begin position="51"/>
        <end position="99"/>
    </location>
</feature>
<dbReference type="SUPFAM" id="SSF88659">
    <property type="entry name" value="Sigma3 and sigma4 domains of RNA polymerase sigma factors"/>
    <property type="match status" value="1"/>
</dbReference>
<evidence type="ECO:0000256" key="1">
    <source>
        <dbReference type="ARBA" id="ARBA00008720"/>
    </source>
</evidence>
<protein>
    <submittedName>
        <fullName evidence="5">HNH endonuclease</fullName>
    </submittedName>
</protein>
<keyword evidence="6" id="KW-1185">Reference proteome</keyword>
<comment type="similarity">
    <text evidence="1">Belongs to the UPF0122 family.</text>
</comment>
<dbReference type="GO" id="GO:0004519">
    <property type="term" value="F:endonuclease activity"/>
    <property type="evidence" value="ECO:0007669"/>
    <property type="project" value="UniProtKB-KW"/>
</dbReference>
<dbReference type="Proteomes" id="UP001524473">
    <property type="component" value="Unassembled WGS sequence"/>
</dbReference>
<dbReference type="InterPro" id="IPR044925">
    <property type="entry name" value="His-Me_finger_sf"/>
</dbReference>
<dbReference type="Gene3D" id="1.10.10.10">
    <property type="entry name" value="Winged helix-like DNA-binding domain superfamily/Winged helix DNA-binding domain"/>
    <property type="match status" value="1"/>
</dbReference>
<accession>A0ABT1S0B7</accession>
<dbReference type="SMART" id="SM00507">
    <property type="entry name" value="HNHc"/>
    <property type="match status" value="1"/>
</dbReference>
<feature type="coiled-coil region" evidence="3">
    <location>
        <begin position="233"/>
        <end position="260"/>
    </location>
</feature>
<comment type="caution">
    <text evidence="5">The sequence shown here is derived from an EMBL/GenBank/DDBJ whole genome shotgun (WGS) entry which is preliminary data.</text>
</comment>
<dbReference type="Pfam" id="PF04297">
    <property type="entry name" value="UPF0122"/>
    <property type="match status" value="1"/>
</dbReference>
<dbReference type="InterPro" id="IPR013324">
    <property type="entry name" value="RNA_pol_sigma_r3/r4-like"/>
</dbReference>
<evidence type="ECO:0000259" key="4">
    <source>
        <dbReference type="SMART" id="SM00507"/>
    </source>
</evidence>
<dbReference type="InterPro" id="IPR003615">
    <property type="entry name" value="HNH_nuc"/>
</dbReference>